<dbReference type="PROSITE" id="PS51292">
    <property type="entry name" value="ZF_RING_CH"/>
    <property type="match status" value="1"/>
</dbReference>
<feature type="transmembrane region" description="Helical" evidence="9">
    <location>
        <begin position="493"/>
        <end position="512"/>
    </location>
</feature>
<dbReference type="Pfam" id="PF12906">
    <property type="entry name" value="RINGv"/>
    <property type="match status" value="1"/>
</dbReference>
<keyword evidence="6 9" id="KW-1133">Transmembrane helix</keyword>
<sequence length="535" mass="59690">MASLPPQHPTQRRTSPEQLPPESSHSQSTTQEQLGGSSDSATAEESVPTTDTSSKASDKTMAARPAPQRQDTDLKKCWICFADESEDTPETSEWRSPCPCALVAHEECLLDWIADMESPSSRKRSIAPPKLLCPQCKSEIHLARPWNPLVELVKGVDRISTKITAPAALLAAMSTITHAFTVHGIHSIFAIFGQDDALRILHPYLNPRRFHEVWDVRESIRELTEHWRLHVGLPLITPMLILSRASIADSILPVLPIVFFATQGDALEKPGDVLHWPPSASMTLAALPYVRSTYNAYYKRVWGHHMQRWAREIQPRQTSSEEGQNNDAAAANQNDRGQQPQEEEEEGIFEIRVDGNLWDDWNGDDNDEPPQPQPQAQQQNAVAPERRDDRQAAEALVEVPGQAAQEPAQQPAQQQDRALFQGERRLSISTSGLAERVLGALLFPTIAGLSGELLRICLPRSWTTGSTWSFSAAGGFRAGGQGGFLSRKWGRSIVGGCLFVVLKDAVMIYVRWKMAQQHRKRRVLDFDRRKKRVVG</sequence>
<dbReference type="AlphaFoldDB" id="A0A9P4J1J2"/>
<dbReference type="EMBL" id="ML996084">
    <property type="protein sequence ID" value="KAF2153773.1"/>
    <property type="molecule type" value="Genomic_DNA"/>
</dbReference>
<feature type="compositionally biased region" description="Low complexity" evidence="8">
    <location>
        <begin position="323"/>
        <end position="339"/>
    </location>
</feature>
<dbReference type="InterPro" id="IPR013083">
    <property type="entry name" value="Znf_RING/FYVE/PHD"/>
</dbReference>
<organism evidence="11 12">
    <name type="scientific">Myriangium duriaei CBS 260.36</name>
    <dbReference type="NCBI Taxonomy" id="1168546"/>
    <lineage>
        <taxon>Eukaryota</taxon>
        <taxon>Fungi</taxon>
        <taxon>Dikarya</taxon>
        <taxon>Ascomycota</taxon>
        <taxon>Pezizomycotina</taxon>
        <taxon>Dothideomycetes</taxon>
        <taxon>Dothideomycetidae</taxon>
        <taxon>Myriangiales</taxon>
        <taxon>Myriangiaceae</taxon>
        <taxon>Myriangium</taxon>
    </lineage>
</organism>
<keyword evidence="12" id="KW-1185">Reference proteome</keyword>
<evidence type="ECO:0000256" key="9">
    <source>
        <dbReference type="SAM" id="Phobius"/>
    </source>
</evidence>
<evidence type="ECO:0000256" key="3">
    <source>
        <dbReference type="ARBA" id="ARBA00022723"/>
    </source>
</evidence>
<evidence type="ECO:0000256" key="7">
    <source>
        <dbReference type="ARBA" id="ARBA00023136"/>
    </source>
</evidence>
<evidence type="ECO:0000256" key="8">
    <source>
        <dbReference type="SAM" id="MobiDB-lite"/>
    </source>
</evidence>
<feature type="compositionally biased region" description="Low complexity" evidence="8">
    <location>
        <begin position="22"/>
        <end position="33"/>
    </location>
</feature>
<evidence type="ECO:0000313" key="11">
    <source>
        <dbReference type="EMBL" id="KAF2153773.1"/>
    </source>
</evidence>
<evidence type="ECO:0000313" key="12">
    <source>
        <dbReference type="Proteomes" id="UP000799439"/>
    </source>
</evidence>
<feature type="region of interest" description="Disordered" evidence="8">
    <location>
        <begin position="1"/>
        <end position="68"/>
    </location>
</feature>
<keyword evidence="5" id="KW-0862">Zinc</keyword>
<accession>A0A9P4J1J2</accession>
<feature type="compositionally biased region" description="Polar residues" evidence="8">
    <location>
        <begin position="34"/>
        <end position="43"/>
    </location>
</feature>
<keyword evidence="3" id="KW-0479">Metal-binding</keyword>
<dbReference type="Proteomes" id="UP000799439">
    <property type="component" value="Unassembled WGS sequence"/>
</dbReference>
<dbReference type="GO" id="GO:0008270">
    <property type="term" value="F:zinc ion binding"/>
    <property type="evidence" value="ECO:0007669"/>
    <property type="project" value="UniProtKB-KW"/>
</dbReference>
<evidence type="ECO:0000256" key="6">
    <source>
        <dbReference type="ARBA" id="ARBA00022989"/>
    </source>
</evidence>
<dbReference type="Gene3D" id="3.30.40.10">
    <property type="entry name" value="Zinc/RING finger domain, C3HC4 (zinc finger)"/>
    <property type="match status" value="1"/>
</dbReference>
<comment type="caution">
    <text evidence="11">The sequence shown here is derived from an EMBL/GenBank/DDBJ whole genome shotgun (WGS) entry which is preliminary data.</text>
</comment>
<feature type="compositionally biased region" description="Low complexity" evidence="8">
    <location>
        <begin position="374"/>
        <end position="383"/>
    </location>
</feature>
<dbReference type="SMART" id="SM00744">
    <property type="entry name" value="RINGv"/>
    <property type="match status" value="1"/>
</dbReference>
<dbReference type="OrthoDB" id="5817083at2759"/>
<gene>
    <name evidence="11" type="ORF">K461DRAFT_253872</name>
</gene>
<evidence type="ECO:0000259" key="10">
    <source>
        <dbReference type="PROSITE" id="PS51292"/>
    </source>
</evidence>
<evidence type="ECO:0000256" key="5">
    <source>
        <dbReference type="ARBA" id="ARBA00022833"/>
    </source>
</evidence>
<comment type="subcellular location">
    <subcellularLocation>
        <location evidence="1">Membrane</location>
        <topology evidence="1">Multi-pass membrane protein</topology>
    </subcellularLocation>
</comment>
<evidence type="ECO:0000256" key="1">
    <source>
        <dbReference type="ARBA" id="ARBA00004141"/>
    </source>
</evidence>
<feature type="region of interest" description="Disordered" evidence="8">
    <location>
        <begin position="314"/>
        <end position="391"/>
    </location>
</feature>
<name>A0A9P4J1J2_9PEZI</name>
<keyword evidence="7 9" id="KW-0472">Membrane</keyword>
<dbReference type="InterPro" id="IPR011016">
    <property type="entry name" value="Znf_RING-CH"/>
</dbReference>
<keyword evidence="4" id="KW-0863">Zinc-finger</keyword>
<evidence type="ECO:0000256" key="2">
    <source>
        <dbReference type="ARBA" id="ARBA00022692"/>
    </source>
</evidence>
<proteinExistence type="predicted"/>
<dbReference type="GO" id="GO:0016020">
    <property type="term" value="C:membrane"/>
    <property type="evidence" value="ECO:0007669"/>
    <property type="project" value="UniProtKB-SubCell"/>
</dbReference>
<dbReference type="SUPFAM" id="SSF57850">
    <property type="entry name" value="RING/U-box"/>
    <property type="match status" value="1"/>
</dbReference>
<reference evidence="11" key="1">
    <citation type="journal article" date="2020" name="Stud. Mycol.">
        <title>101 Dothideomycetes genomes: a test case for predicting lifestyles and emergence of pathogens.</title>
        <authorList>
            <person name="Haridas S."/>
            <person name="Albert R."/>
            <person name="Binder M."/>
            <person name="Bloem J."/>
            <person name="Labutti K."/>
            <person name="Salamov A."/>
            <person name="Andreopoulos B."/>
            <person name="Baker S."/>
            <person name="Barry K."/>
            <person name="Bills G."/>
            <person name="Bluhm B."/>
            <person name="Cannon C."/>
            <person name="Castanera R."/>
            <person name="Culley D."/>
            <person name="Daum C."/>
            <person name="Ezra D."/>
            <person name="Gonzalez J."/>
            <person name="Henrissat B."/>
            <person name="Kuo A."/>
            <person name="Liang C."/>
            <person name="Lipzen A."/>
            <person name="Lutzoni F."/>
            <person name="Magnuson J."/>
            <person name="Mondo S."/>
            <person name="Nolan M."/>
            <person name="Ohm R."/>
            <person name="Pangilinan J."/>
            <person name="Park H.-J."/>
            <person name="Ramirez L."/>
            <person name="Alfaro M."/>
            <person name="Sun H."/>
            <person name="Tritt A."/>
            <person name="Yoshinaga Y."/>
            <person name="Zwiers L.-H."/>
            <person name="Turgeon B."/>
            <person name="Goodwin S."/>
            <person name="Spatafora J."/>
            <person name="Crous P."/>
            <person name="Grigoriev I."/>
        </authorList>
    </citation>
    <scope>NUCLEOTIDE SEQUENCE</scope>
    <source>
        <strain evidence="11">CBS 260.36</strain>
    </source>
</reference>
<feature type="domain" description="RING-CH-type" evidence="10">
    <location>
        <begin position="69"/>
        <end position="143"/>
    </location>
</feature>
<dbReference type="PANTHER" id="PTHR46283">
    <property type="entry name" value="E3 UBIQUITIN-PROTEIN LIGASE MARCH5"/>
    <property type="match status" value="1"/>
</dbReference>
<evidence type="ECO:0000256" key="4">
    <source>
        <dbReference type="ARBA" id="ARBA00022771"/>
    </source>
</evidence>
<keyword evidence="2 9" id="KW-0812">Transmembrane</keyword>
<protein>
    <recommendedName>
        <fullName evidence="10">RING-CH-type domain-containing protein</fullName>
    </recommendedName>
</protein>